<dbReference type="Proteomes" id="UP000836841">
    <property type="component" value="Chromosome 7"/>
</dbReference>
<gene>
    <name evidence="1" type="ORF">TAV2_LOCUS25261</name>
</gene>
<dbReference type="EMBL" id="OU466863">
    <property type="protein sequence ID" value="CAH2077898.1"/>
    <property type="molecule type" value="Genomic_DNA"/>
</dbReference>
<evidence type="ECO:0000313" key="2">
    <source>
        <dbReference type="Proteomes" id="UP000836841"/>
    </source>
</evidence>
<dbReference type="AlphaFoldDB" id="A0AAU9T132"/>
<sequence>RKCMAQWLDAWIHWLRQWSSECLIKFLDSRVEEKKAGEDVLVTEGGFVVPISEGSDGYVASKINFMGHTFRFGLREYGKSKTAGSWGIL</sequence>
<keyword evidence="2" id="KW-1185">Reference proteome</keyword>
<reference evidence="1 2" key="1">
    <citation type="submission" date="2022-03" db="EMBL/GenBank/DDBJ databases">
        <authorList>
            <person name="Nunn A."/>
            <person name="Chopra R."/>
            <person name="Nunn A."/>
            <person name="Contreras Garrido A."/>
        </authorList>
    </citation>
    <scope>NUCLEOTIDE SEQUENCE [LARGE SCALE GENOMIC DNA]</scope>
</reference>
<name>A0AAU9T132_THLAR</name>
<evidence type="ECO:0000313" key="1">
    <source>
        <dbReference type="EMBL" id="CAH2077898.1"/>
    </source>
</evidence>
<accession>A0AAU9T132</accession>
<feature type="non-terminal residue" evidence="1">
    <location>
        <position position="1"/>
    </location>
</feature>
<proteinExistence type="predicted"/>
<organism evidence="1 2">
    <name type="scientific">Thlaspi arvense</name>
    <name type="common">Field penny-cress</name>
    <dbReference type="NCBI Taxonomy" id="13288"/>
    <lineage>
        <taxon>Eukaryota</taxon>
        <taxon>Viridiplantae</taxon>
        <taxon>Streptophyta</taxon>
        <taxon>Embryophyta</taxon>
        <taxon>Tracheophyta</taxon>
        <taxon>Spermatophyta</taxon>
        <taxon>Magnoliopsida</taxon>
        <taxon>eudicotyledons</taxon>
        <taxon>Gunneridae</taxon>
        <taxon>Pentapetalae</taxon>
        <taxon>rosids</taxon>
        <taxon>malvids</taxon>
        <taxon>Brassicales</taxon>
        <taxon>Brassicaceae</taxon>
        <taxon>Thlaspideae</taxon>
        <taxon>Thlaspi</taxon>
    </lineage>
</organism>
<protein>
    <submittedName>
        <fullName evidence="1">Uncharacterized protein</fullName>
    </submittedName>
</protein>